<dbReference type="PATRIC" id="fig|547559.17.peg.2874"/>
<keyword evidence="1" id="KW-1133">Transmembrane helix</keyword>
<dbReference type="EMBL" id="AOHS01000050">
    <property type="protein sequence ID" value="ELY27062.1"/>
    <property type="molecule type" value="Genomic_DNA"/>
</dbReference>
<reference evidence="2 3" key="1">
    <citation type="journal article" date="2014" name="PLoS Genet.">
        <title>Phylogenetically driven sequencing of extremely halophilic archaea reveals strategies for static and dynamic osmo-response.</title>
        <authorList>
            <person name="Becker E.A."/>
            <person name="Seitzer P.M."/>
            <person name="Tritt A."/>
            <person name="Larsen D."/>
            <person name="Krusor M."/>
            <person name="Yao A.I."/>
            <person name="Wu D."/>
            <person name="Madern D."/>
            <person name="Eisen J.A."/>
            <person name="Darling A.E."/>
            <person name="Facciotti M.T."/>
        </authorList>
    </citation>
    <scope>NUCLEOTIDE SEQUENCE [LARGE SCALE GENOMIC DNA]</scope>
    <source>
        <strain evidence="3">ATCC 43099 / DSM 3394 / CCM 3739 / CIP 104546 / IAM 13178 / JCM 8861 / NBRC 102185 / NCIMB 2190 / MS3</strain>
    </source>
</reference>
<comment type="caution">
    <text evidence="2">The sequence shown here is derived from an EMBL/GenBank/DDBJ whole genome shotgun (WGS) entry which is preliminary data.</text>
</comment>
<organism evidence="2 3">
    <name type="scientific">Natrialba magadii (strain ATCC 43099 / DSM 3394 / CCM 3739 / CIP 104546 / IAM 13178 / JCM 8861 / NBRC 102185 / NCIMB 2190 / MS3)</name>
    <name type="common">Natronobacterium magadii</name>
    <dbReference type="NCBI Taxonomy" id="547559"/>
    <lineage>
        <taxon>Archaea</taxon>
        <taxon>Methanobacteriati</taxon>
        <taxon>Methanobacteriota</taxon>
        <taxon>Stenosarchaea group</taxon>
        <taxon>Halobacteria</taxon>
        <taxon>Halobacteriales</taxon>
        <taxon>Natrialbaceae</taxon>
        <taxon>Natrialba</taxon>
    </lineage>
</organism>
<keyword evidence="1" id="KW-0812">Transmembrane</keyword>
<evidence type="ECO:0000313" key="3">
    <source>
        <dbReference type="Proteomes" id="UP000011543"/>
    </source>
</evidence>
<feature type="transmembrane region" description="Helical" evidence="1">
    <location>
        <begin position="72"/>
        <end position="95"/>
    </location>
</feature>
<gene>
    <name evidence="2" type="ORF">C500_14530</name>
</gene>
<evidence type="ECO:0000313" key="2">
    <source>
        <dbReference type="EMBL" id="ELY27062.1"/>
    </source>
</evidence>
<sequence length="145" mass="15281">MSTLRQFGSGAESLSATALPETGTEIDLPLGEIEVLEALVEAELGERREVRRRRTHSNMSNSDSNTGTDASAILVLIPIAIILVAAAAVPAWIVWSTAPPVGGEFYPYIRLATTMITAIVGAFIGAFILQSAVTIARDLTGGGRE</sequence>
<name>L9UQQ6_NATMM</name>
<protein>
    <submittedName>
        <fullName evidence="2">Uncharacterized protein</fullName>
    </submittedName>
</protein>
<proteinExistence type="predicted"/>
<dbReference type="Proteomes" id="UP000011543">
    <property type="component" value="Unassembled WGS sequence"/>
</dbReference>
<feature type="transmembrane region" description="Helical" evidence="1">
    <location>
        <begin position="107"/>
        <end position="129"/>
    </location>
</feature>
<accession>L9UQQ6</accession>
<dbReference type="AlphaFoldDB" id="L9UQQ6"/>
<keyword evidence="1" id="KW-0472">Membrane</keyword>
<evidence type="ECO:0000256" key="1">
    <source>
        <dbReference type="SAM" id="Phobius"/>
    </source>
</evidence>